<evidence type="ECO:0000313" key="2">
    <source>
        <dbReference type="Proteomes" id="UP000643207"/>
    </source>
</evidence>
<reference evidence="1 2" key="1">
    <citation type="submission" date="2021-01" db="EMBL/GenBank/DDBJ databases">
        <title>Piscinibacter sp. Jin2 Genome sequencing and assembly.</title>
        <authorList>
            <person name="Kim I."/>
        </authorList>
    </citation>
    <scope>NUCLEOTIDE SEQUENCE [LARGE SCALE GENOMIC DNA]</scope>
    <source>
        <strain evidence="1 2">Jin2</strain>
    </source>
</reference>
<organism evidence="1 2">
    <name type="scientific">Aquariibacter lacus</name>
    <dbReference type="NCBI Taxonomy" id="2801332"/>
    <lineage>
        <taxon>Bacteria</taxon>
        <taxon>Pseudomonadati</taxon>
        <taxon>Pseudomonadota</taxon>
        <taxon>Betaproteobacteria</taxon>
        <taxon>Burkholderiales</taxon>
        <taxon>Sphaerotilaceae</taxon>
        <taxon>Aquariibacter</taxon>
    </lineage>
</organism>
<protein>
    <submittedName>
        <fullName evidence="1">Uncharacterized protein</fullName>
    </submittedName>
</protein>
<dbReference type="InterPro" id="IPR001387">
    <property type="entry name" value="Cro/C1-type_HTH"/>
</dbReference>
<dbReference type="EMBL" id="JAERRA010000002">
    <property type="protein sequence ID" value="MBL0720307.1"/>
    <property type="molecule type" value="Genomic_DNA"/>
</dbReference>
<dbReference type="Proteomes" id="UP000643207">
    <property type="component" value="Unassembled WGS sequence"/>
</dbReference>
<keyword evidence="2" id="KW-1185">Reference proteome</keyword>
<name>A0A9X0XG60_9BURK</name>
<dbReference type="AlphaFoldDB" id="A0A9X0XG60"/>
<evidence type="ECO:0000313" key="1">
    <source>
        <dbReference type="EMBL" id="MBL0720307.1"/>
    </source>
</evidence>
<accession>A0A9X0XG60</accession>
<dbReference type="CDD" id="cd00093">
    <property type="entry name" value="HTH_XRE"/>
    <property type="match status" value="1"/>
</dbReference>
<proteinExistence type="predicted"/>
<sequence>MSPHKLIRRLVEDAGGALPVAKAMGTPGFQPTLHKICSGRVRSPSHETARRIADHFGLNVLALYDETIAASEWERLYGADPTDHDLRPFASPQRMRSPAQVEAWDPELLPEEFTKPALLNPETLMTNPGRGPSTFKTVLEDEALAPERPTGTLMVWDRNLRPTPGRPVLVLDAHGRLHARIYREGKTPGGWHGVPSNPAYAEYGSADGATVYASASWSLIAES</sequence>
<dbReference type="RefSeq" id="WP_201826633.1">
    <property type="nucleotide sequence ID" value="NZ_JAERRA010000002.1"/>
</dbReference>
<comment type="caution">
    <text evidence="1">The sequence shown here is derived from an EMBL/GenBank/DDBJ whole genome shotgun (WGS) entry which is preliminary data.</text>
</comment>
<gene>
    <name evidence="1" type="ORF">JI742_10440</name>
</gene>